<accession>A0A7K3W7J0</accession>
<dbReference type="RefSeq" id="WP_152731363.1">
    <property type="nucleotide sequence ID" value="NZ_JAABOZ010000009.1"/>
</dbReference>
<evidence type="ECO:0000313" key="3">
    <source>
        <dbReference type="EMBL" id="NEL52432.1"/>
    </source>
</evidence>
<evidence type="ECO:0000256" key="2">
    <source>
        <dbReference type="SAM" id="Phobius"/>
    </source>
</evidence>
<gene>
    <name evidence="3" type="ORF">G1H19_00165</name>
</gene>
<name>A0A7K3W7J0_9ACTN</name>
<evidence type="ECO:0000256" key="1">
    <source>
        <dbReference type="SAM" id="MobiDB-lite"/>
    </source>
</evidence>
<feature type="region of interest" description="Disordered" evidence="1">
    <location>
        <begin position="80"/>
        <end position="112"/>
    </location>
</feature>
<comment type="caution">
    <text evidence="3">The sequence shown here is derived from an EMBL/GenBank/DDBJ whole genome shotgun (WGS) entry which is preliminary data.</text>
</comment>
<evidence type="ECO:0008006" key="5">
    <source>
        <dbReference type="Google" id="ProtNLM"/>
    </source>
</evidence>
<feature type="region of interest" description="Disordered" evidence="1">
    <location>
        <begin position="1"/>
        <end position="24"/>
    </location>
</feature>
<reference evidence="3 4" key="1">
    <citation type="submission" date="2020-02" db="EMBL/GenBank/DDBJ databases">
        <title>The whole genome sequence of CPCC 205119.</title>
        <authorList>
            <person name="Jiang Z."/>
        </authorList>
    </citation>
    <scope>NUCLEOTIDE SEQUENCE [LARGE SCALE GENOMIC DNA]</scope>
    <source>
        <strain evidence="3 4">CPCC 205119</strain>
    </source>
</reference>
<keyword evidence="2" id="KW-0812">Transmembrane</keyword>
<organism evidence="3 4">
    <name type="scientific">Goekera deserti</name>
    <dbReference type="NCBI Taxonomy" id="2497753"/>
    <lineage>
        <taxon>Bacteria</taxon>
        <taxon>Bacillati</taxon>
        <taxon>Actinomycetota</taxon>
        <taxon>Actinomycetes</taxon>
        <taxon>Geodermatophilales</taxon>
        <taxon>Geodermatophilaceae</taxon>
        <taxon>Goekera</taxon>
    </lineage>
</organism>
<sequence length="112" mass="11737">MADDTSTRGAARRPPARSAHPSTNGAEIGYAVVGTMVSGMAVWGGIGWLLDNWLGITLFFPVGVLVGMALAIFMVVKRYGAPDPVPGSGARTTSGTRRNRPVPGNQTQKGQR</sequence>
<evidence type="ECO:0000313" key="4">
    <source>
        <dbReference type="Proteomes" id="UP000470470"/>
    </source>
</evidence>
<feature type="transmembrane region" description="Helical" evidence="2">
    <location>
        <begin position="56"/>
        <end position="76"/>
    </location>
</feature>
<dbReference type="AlphaFoldDB" id="A0A7K3W7J0"/>
<keyword evidence="2" id="KW-1133">Transmembrane helix</keyword>
<dbReference type="Proteomes" id="UP000470470">
    <property type="component" value="Unassembled WGS sequence"/>
</dbReference>
<keyword evidence="2" id="KW-0472">Membrane</keyword>
<protein>
    <recommendedName>
        <fullName evidence="5">AtpZ/AtpI family protein</fullName>
    </recommendedName>
</protein>
<keyword evidence="4" id="KW-1185">Reference proteome</keyword>
<feature type="transmembrane region" description="Helical" evidence="2">
    <location>
        <begin position="28"/>
        <end position="50"/>
    </location>
</feature>
<proteinExistence type="predicted"/>
<dbReference type="EMBL" id="JAAGWK010000001">
    <property type="protein sequence ID" value="NEL52432.1"/>
    <property type="molecule type" value="Genomic_DNA"/>
</dbReference>